<evidence type="ECO:0000313" key="3">
    <source>
        <dbReference type="Proteomes" id="UP000226192"/>
    </source>
</evidence>
<proteinExistence type="predicted"/>
<keyword evidence="3" id="KW-1185">Reference proteome</keyword>
<gene>
    <name evidence="2" type="ORF">CDD81_5779</name>
</gene>
<evidence type="ECO:0000313" key="2">
    <source>
        <dbReference type="EMBL" id="PHH63498.1"/>
    </source>
</evidence>
<feature type="compositionally biased region" description="Basic residues" evidence="1">
    <location>
        <begin position="334"/>
        <end position="345"/>
    </location>
</feature>
<feature type="region of interest" description="Disordered" evidence="1">
    <location>
        <begin position="257"/>
        <end position="345"/>
    </location>
</feature>
<dbReference type="Proteomes" id="UP000226192">
    <property type="component" value="Unassembled WGS sequence"/>
</dbReference>
<reference evidence="2 3" key="1">
    <citation type="submission" date="2017-06" db="EMBL/GenBank/DDBJ databases">
        <title>Ant-infecting Ophiocordyceps genomes reveal a high diversity of potential behavioral manipulation genes and a possible major role for enterotoxins.</title>
        <authorList>
            <person name="De Bekker C."/>
            <person name="Evans H.C."/>
            <person name="Brachmann A."/>
            <person name="Hughes D.P."/>
        </authorList>
    </citation>
    <scope>NUCLEOTIDE SEQUENCE [LARGE SCALE GENOMIC DNA]</scope>
    <source>
        <strain evidence="2 3">Map64</strain>
    </source>
</reference>
<name>A0A2C5XI55_9HYPO</name>
<dbReference type="EMBL" id="NJET01000048">
    <property type="protein sequence ID" value="PHH63498.1"/>
    <property type="molecule type" value="Genomic_DNA"/>
</dbReference>
<sequence>MSDHEAIPIFAGGTPTSPSFFFHHHINPQTASLHITLLGPDLCFTFSHPHAHSLHLSPRDTYARLDKKTTGFIALSSSPPTPHTHSILAWAESGHAAGSTGLCFNPSPPALCNLVWSTRALALARALGINMARPFDAMGSRCPVLQARRAGLFLASHVEVKLATYAIHVLLRLCGLYGSARGGDSLRHALWQLRRVEWPESRTPGFDIFLSRKNCPPCLEFMQRVYAATRIRIRIRWRHRVQTVSYDQIAMRGNQSLDAATDDDQDSDIDAEGQEQEQEQEQGDTSPLVITPPELSTNPSAKGPRPRRADPLPVEKPLPATPETQAPSRSCVKPARRSVLRQRGG</sequence>
<dbReference type="OrthoDB" id="4841107at2759"/>
<dbReference type="STRING" id="1399860.A0A2C5XI55"/>
<comment type="caution">
    <text evidence="2">The sequence shown here is derived from an EMBL/GenBank/DDBJ whole genome shotgun (WGS) entry which is preliminary data.</text>
</comment>
<protein>
    <submittedName>
        <fullName evidence="2">Uncharacterized protein</fullName>
    </submittedName>
</protein>
<dbReference type="AlphaFoldDB" id="A0A2C5XI55"/>
<evidence type="ECO:0000256" key="1">
    <source>
        <dbReference type="SAM" id="MobiDB-lite"/>
    </source>
</evidence>
<feature type="compositionally biased region" description="Acidic residues" evidence="1">
    <location>
        <begin position="260"/>
        <end position="282"/>
    </location>
</feature>
<accession>A0A2C5XI55</accession>
<organism evidence="2 3">
    <name type="scientific">Ophiocordyceps australis</name>
    <dbReference type="NCBI Taxonomy" id="1399860"/>
    <lineage>
        <taxon>Eukaryota</taxon>
        <taxon>Fungi</taxon>
        <taxon>Dikarya</taxon>
        <taxon>Ascomycota</taxon>
        <taxon>Pezizomycotina</taxon>
        <taxon>Sordariomycetes</taxon>
        <taxon>Hypocreomycetidae</taxon>
        <taxon>Hypocreales</taxon>
        <taxon>Ophiocordycipitaceae</taxon>
        <taxon>Ophiocordyceps</taxon>
    </lineage>
</organism>